<name>A0A166KE19_9AGAM</name>
<feature type="region of interest" description="Disordered" evidence="1">
    <location>
        <begin position="22"/>
        <end position="110"/>
    </location>
</feature>
<keyword evidence="3" id="KW-1185">Reference proteome</keyword>
<dbReference type="AlphaFoldDB" id="A0A166KE19"/>
<protein>
    <submittedName>
        <fullName evidence="2">Uncharacterized protein</fullName>
    </submittedName>
</protein>
<feature type="compositionally biased region" description="Basic and acidic residues" evidence="1">
    <location>
        <begin position="22"/>
        <end position="31"/>
    </location>
</feature>
<feature type="compositionally biased region" description="Basic and acidic residues" evidence="1">
    <location>
        <begin position="58"/>
        <end position="98"/>
    </location>
</feature>
<accession>A0A166KE19</accession>
<gene>
    <name evidence="2" type="ORF">FIBSPDRAFT_497481</name>
</gene>
<feature type="compositionally biased region" description="Basic residues" evidence="1">
    <location>
        <begin position="48"/>
        <end position="57"/>
    </location>
</feature>
<organism evidence="2 3">
    <name type="scientific">Athelia psychrophila</name>
    <dbReference type="NCBI Taxonomy" id="1759441"/>
    <lineage>
        <taxon>Eukaryota</taxon>
        <taxon>Fungi</taxon>
        <taxon>Dikarya</taxon>
        <taxon>Basidiomycota</taxon>
        <taxon>Agaricomycotina</taxon>
        <taxon>Agaricomycetes</taxon>
        <taxon>Agaricomycetidae</taxon>
        <taxon>Atheliales</taxon>
        <taxon>Atheliaceae</taxon>
        <taxon>Athelia</taxon>
    </lineage>
</organism>
<evidence type="ECO:0000313" key="3">
    <source>
        <dbReference type="Proteomes" id="UP000076532"/>
    </source>
</evidence>
<dbReference type="EMBL" id="KV417544">
    <property type="protein sequence ID" value="KZP21809.1"/>
    <property type="molecule type" value="Genomic_DNA"/>
</dbReference>
<evidence type="ECO:0000313" key="2">
    <source>
        <dbReference type="EMBL" id="KZP21809.1"/>
    </source>
</evidence>
<sequence>MEMHKYIGLWLAVEGQRKAREVDTVRTERSKLKGMKGSEMGRGELTSSRKRCRRGSRREKGIEKGDMYQKRTAVEWQRERDVTEERRGGSKREGEIRTVKPISRICAAPR</sequence>
<dbReference type="Proteomes" id="UP000076532">
    <property type="component" value="Unassembled WGS sequence"/>
</dbReference>
<proteinExistence type="predicted"/>
<evidence type="ECO:0000256" key="1">
    <source>
        <dbReference type="SAM" id="MobiDB-lite"/>
    </source>
</evidence>
<reference evidence="2 3" key="1">
    <citation type="journal article" date="2016" name="Mol. Biol. Evol.">
        <title>Comparative Genomics of Early-Diverging Mushroom-Forming Fungi Provides Insights into the Origins of Lignocellulose Decay Capabilities.</title>
        <authorList>
            <person name="Nagy L.G."/>
            <person name="Riley R."/>
            <person name="Tritt A."/>
            <person name="Adam C."/>
            <person name="Daum C."/>
            <person name="Floudas D."/>
            <person name="Sun H."/>
            <person name="Yadav J.S."/>
            <person name="Pangilinan J."/>
            <person name="Larsson K.H."/>
            <person name="Matsuura K."/>
            <person name="Barry K."/>
            <person name="Labutti K."/>
            <person name="Kuo R."/>
            <person name="Ohm R.A."/>
            <person name="Bhattacharya S.S."/>
            <person name="Shirouzu T."/>
            <person name="Yoshinaga Y."/>
            <person name="Martin F.M."/>
            <person name="Grigoriev I.V."/>
            <person name="Hibbett D.S."/>
        </authorList>
    </citation>
    <scope>NUCLEOTIDE SEQUENCE [LARGE SCALE GENOMIC DNA]</scope>
    <source>
        <strain evidence="2 3">CBS 109695</strain>
    </source>
</reference>